<reference evidence="1 2" key="1">
    <citation type="journal article" date="2010" name="Vet. Microbiol.">
        <title>Production of haemolysins by strains of the Actinobacillus minor/porcitonsillarum complex.</title>
        <authorList>
            <person name="Arya G."/>
            <person name="Niven D.F."/>
        </authorList>
    </citation>
    <scope>NUCLEOTIDE SEQUENCE [LARGE SCALE GENOMIC DNA]</scope>
    <source>
        <strain evidence="1 2">NM305</strain>
    </source>
</reference>
<dbReference type="SUPFAM" id="SSF51126">
    <property type="entry name" value="Pectin lyase-like"/>
    <property type="match status" value="2"/>
</dbReference>
<dbReference type="AlphaFoldDB" id="C5S4L2"/>
<comment type="caution">
    <text evidence="1">The sequence shown here is derived from an EMBL/GenBank/DDBJ whole genome shotgun (WGS) entry which is preliminary data.</text>
</comment>
<dbReference type="InterPro" id="IPR012334">
    <property type="entry name" value="Pectin_lyas_fold"/>
</dbReference>
<organism evidence="1 2">
    <name type="scientific">Actinobacillus minor NM305</name>
    <dbReference type="NCBI Taxonomy" id="637911"/>
    <lineage>
        <taxon>Bacteria</taxon>
        <taxon>Pseudomonadati</taxon>
        <taxon>Pseudomonadota</taxon>
        <taxon>Gammaproteobacteria</taxon>
        <taxon>Pasteurellales</taxon>
        <taxon>Pasteurellaceae</taxon>
        <taxon>Actinobacillus</taxon>
    </lineage>
</organism>
<dbReference type="Proteomes" id="UP000005532">
    <property type="component" value="Unassembled WGS sequence"/>
</dbReference>
<gene>
    <name evidence="1" type="ORF">AM305_02998</name>
</gene>
<evidence type="ECO:0000313" key="2">
    <source>
        <dbReference type="Proteomes" id="UP000005532"/>
    </source>
</evidence>
<sequence length="630" mass="68132">CFVVDGNGGRWKRIITATLHVDDFGIKAQAKDVTFGIQTALDTAARLGKQLEFGFNQTYYISFINIPEYSHIKTNGAVFRKNKTGHVAAVGIYSNVVIDRLHVKTQGAENDNGIRIKGSNVSIEELICESDSIDSQYGIHIQSDDQTRLGHVSINRISVKNFKAGVLGYNIKNCEINNISIDSYVTGVYLRDASHCYFNGASIHSTSPSATGGAGNNGLLIESTLYSGSANNLHFNDWTVRDSAEHGYRIGGGFTVANVWFNSCQAIKPGNANGNTATGGCGFKVLGATGVIGQAHQNIFFDNCHVADVNTNARGQGNFCGFLLSVVKNVHVSNSSVINKDFEHSCWHGISLESVEDVFLTNNNVDNCRQHAIRIVASTYSEYPGWHGIVKNVQVSNGSYSNKSAGSPVIYFVKGGGEAGSISQFVTTGVLIRGGIAAIRIESYYNPVDSFFDFDYVDPVKTDGAPPILGSPVLFNVRSKWFGSYGAPARDGSIFIDTQTGVTRKRKNNNWEIERDTNIRRTTLTASPLTNVDSAESLRTKHLKIGDIVQVSGYISIKPSSVGRLSVLVDIPFASDSPSWADCAGVWNSSDGVMHGSISMDTAQGKLKFSGVSSTTELRHCSFVASYLLL</sequence>
<evidence type="ECO:0000313" key="1">
    <source>
        <dbReference type="EMBL" id="EER46156.1"/>
    </source>
</evidence>
<accession>C5S4L2</accession>
<protein>
    <recommendedName>
        <fullName evidence="3">Right handed beta helix domain-containing protein</fullName>
    </recommendedName>
</protein>
<dbReference type="InterPro" id="IPR006626">
    <property type="entry name" value="PbH1"/>
</dbReference>
<name>C5S4L2_9PAST</name>
<dbReference type="SMART" id="SM00710">
    <property type="entry name" value="PbH1"/>
    <property type="match status" value="6"/>
</dbReference>
<feature type="non-terminal residue" evidence="1">
    <location>
        <position position="1"/>
    </location>
</feature>
<dbReference type="RefSeq" id="WP_005825854.1">
    <property type="nucleotide sequence ID" value="NZ_ACQL01000150.1"/>
</dbReference>
<dbReference type="Gene3D" id="2.160.20.10">
    <property type="entry name" value="Single-stranded right-handed beta-helix, Pectin lyase-like"/>
    <property type="match status" value="1"/>
</dbReference>
<dbReference type="InterPro" id="IPR011050">
    <property type="entry name" value="Pectin_lyase_fold/virulence"/>
</dbReference>
<evidence type="ECO:0008006" key="3">
    <source>
        <dbReference type="Google" id="ProtNLM"/>
    </source>
</evidence>
<dbReference type="EMBL" id="ACQL01000150">
    <property type="protein sequence ID" value="EER46156.1"/>
    <property type="molecule type" value="Genomic_DNA"/>
</dbReference>
<dbReference type="OrthoDB" id="5691093at2"/>
<proteinExistence type="predicted"/>